<organism evidence="1 2">
    <name type="scientific">Petralouisia muris</name>
    <dbReference type="NCBI Taxonomy" id="3032872"/>
    <lineage>
        <taxon>Bacteria</taxon>
        <taxon>Bacillati</taxon>
        <taxon>Bacillota</taxon>
        <taxon>Clostridia</taxon>
        <taxon>Lachnospirales</taxon>
        <taxon>Lachnospiraceae</taxon>
        <taxon>Petralouisia</taxon>
    </lineage>
</organism>
<reference evidence="1" key="1">
    <citation type="submission" date="2019-04" db="EMBL/GenBank/DDBJ databases">
        <title>Microbes associate with the intestines of laboratory mice.</title>
        <authorList>
            <person name="Navarre W."/>
            <person name="Wong E."/>
            <person name="Huang K."/>
            <person name="Tropini C."/>
            <person name="Ng K."/>
            <person name="Yu B."/>
        </authorList>
    </citation>
    <scope>NUCLEOTIDE SEQUENCE</scope>
    <source>
        <strain evidence="1">NM01_1-7b</strain>
    </source>
</reference>
<accession>A0AC61RZD9</accession>
<keyword evidence="2" id="KW-1185">Reference proteome</keyword>
<comment type="caution">
    <text evidence="1">The sequence shown here is derived from an EMBL/GenBank/DDBJ whole genome shotgun (WGS) entry which is preliminary data.</text>
</comment>
<name>A0AC61RZD9_9FIRM</name>
<protein>
    <submittedName>
        <fullName evidence="1">Dihydroorotate dehydrogenase electron transfer subunit</fullName>
    </submittedName>
</protein>
<dbReference type="EMBL" id="SRYA01000010">
    <property type="protein sequence ID" value="TGY97098.1"/>
    <property type="molecule type" value="Genomic_DNA"/>
</dbReference>
<sequence length="255" mass="28288">MADKFKEQAVIIRQEEISSGIYSMWLKTDKIAGQAKPGQFLSVYCREGSRLLPRPISLCEIDQEDQAVRIVYRVAGKGTEELSEMRTGGSLEVVGPLGNGFPLKEKKAFLIGGGIGIPPMLQLAKELQCEKQIILGYRDSLFLQKEFKRQGKLYVATEDGSFGVEGNVLDAIRENGLDAEIIYACGPAPMLRAVKAYAREKKIECWVSLEERMACGIGACLGCVCQSREKDSHTNVNNKRICKEGPVFRAEEVEF</sequence>
<dbReference type="Proteomes" id="UP000304953">
    <property type="component" value="Unassembled WGS sequence"/>
</dbReference>
<proteinExistence type="predicted"/>
<evidence type="ECO:0000313" key="2">
    <source>
        <dbReference type="Proteomes" id="UP000304953"/>
    </source>
</evidence>
<gene>
    <name evidence="1" type="ORF">E5329_06510</name>
</gene>
<evidence type="ECO:0000313" key="1">
    <source>
        <dbReference type="EMBL" id="TGY97098.1"/>
    </source>
</evidence>